<proteinExistence type="predicted"/>
<keyword evidence="1" id="KW-1133">Transmembrane helix</keyword>
<dbReference type="InterPro" id="IPR018666">
    <property type="entry name" value="DUF2125"/>
</dbReference>
<comment type="caution">
    <text evidence="2">The sequence shown here is derived from an EMBL/GenBank/DDBJ whole genome shotgun (WGS) entry which is preliminary data.</text>
</comment>
<dbReference type="Proteomes" id="UP001169063">
    <property type="component" value="Unassembled WGS sequence"/>
</dbReference>
<reference evidence="2" key="1">
    <citation type="submission" date="2023-07" db="EMBL/GenBank/DDBJ databases">
        <title>Brevundimonas soil sp. nov., isolated from the soil of chemical plant.</title>
        <authorList>
            <person name="Wu N."/>
        </authorList>
    </citation>
    <scope>NUCLEOTIDE SEQUENCE</scope>
    <source>
        <strain evidence="2">XZ-24</strain>
    </source>
</reference>
<protein>
    <submittedName>
        <fullName evidence="2">DUF2125 domain-containing protein</fullName>
    </submittedName>
</protein>
<dbReference type="RefSeq" id="WP_302108335.1">
    <property type="nucleotide sequence ID" value="NZ_JAUKTR010000001.1"/>
</dbReference>
<sequence length="355" mass="37328">MDAETAPRRRRRPWGLILLFLLAIAAVVAWTFWWNYLAGEARSRADAGAEALRQSGWDVAYEAAPASGYPFHVNLSLNNVTLRSPTGHGVRAPVLALEANAHNPDHWVAVAPQGLVLMRGAMGETRVQAQRIRASAVGATPQQRRIAVELIQPRFSPVGAAAPFPVAQAERIDLEVRPASARPQGSETPAAPAGAWDALLRIRQASPRDDSPLDWLSGGRPIDSRWAVTLTEGAALSGGRPEQALAAWAARGGAVTNVQGEAVAGESKVEAEADRLTVGPDGRLQGDLHLTLTGGTEPLAQLGRSPSINPTAARAAAATAAVTSGLSGSASLPLRFENGRTRLGPLDLAPAPKVY</sequence>
<evidence type="ECO:0000256" key="1">
    <source>
        <dbReference type="SAM" id="Phobius"/>
    </source>
</evidence>
<keyword evidence="1" id="KW-0472">Membrane</keyword>
<dbReference type="EMBL" id="JAUKTR010000001">
    <property type="protein sequence ID" value="MDO1557905.1"/>
    <property type="molecule type" value="Genomic_DNA"/>
</dbReference>
<name>A0ABT8SH66_9CAUL</name>
<organism evidence="2 3">
    <name type="scientific">Peiella sedimenti</name>
    <dbReference type="NCBI Taxonomy" id="3061083"/>
    <lineage>
        <taxon>Bacteria</taxon>
        <taxon>Pseudomonadati</taxon>
        <taxon>Pseudomonadota</taxon>
        <taxon>Alphaproteobacteria</taxon>
        <taxon>Caulobacterales</taxon>
        <taxon>Caulobacteraceae</taxon>
        <taxon>Peiella</taxon>
    </lineage>
</organism>
<evidence type="ECO:0000313" key="2">
    <source>
        <dbReference type="EMBL" id="MDO1557905.1"/>
    </source>
</evidence>
<feature type="transmembrane region" description="Helical" evidence="1">
    <location>
        <begin position="14"/>
        <end position="34"/>
    </location>
</feature>
<accession>A0ABT8SH66</accession>
<keyword evidence="3" id="KW-1185">Reference proteome</keyword>
<dbReference type="Pfam" id="PF09898">
    <property type="entry name" value="DUF2125"/>
    <property type="match status" value="1"/>
</dbReference>
<gene>
    <name evidence="2" type="ORF">Q0812_00505</name>
</gene>
<evidence type="ECO:0000313" key="3">
    <source>
        <dbReference type="Proteomes" id="UP001169063"/>
    </source>
</evidence>
<keyword evidence="1" id="KW-0812">Transmembrane</keyword>